<accession>A0A5K3FGQ4</accession>
<organism evidence="2">
    <name type="scientific">Mesocestoides corti</name>
    <name type="common">Flatworm</name>
    <dbReference type="NCBI Taxonomy" id="53468"/>
    <lineage>
        <taxon>Eukaryota</taxon>
        <taxon>Metazoa</taxon>
        <taxon>Spiralia</taxon>
        <taxon>Lophotrochozoa</taxon>
        <taxon>Platyhelminthes</taxon>
        <taxon>Cestoda</taxon>
        <taxon>Eucestoda</taxon>
        <taxon>Cyclophyllidea</taxon>
        <taxon>Mesocestoididae</taxon>
        <taxon>Mesocestoides</taxon>
    </lineage>
</organism>
<dbReference type="WBParaSite" id="MCU_008232-RB">
    <property type="protein sequence ID" value="MCU_008232-RB"/>
    <property type="gene ID" value="MCU_008232"/>
</dbReference>
<reference evidence="2" key="1">
    <citation type="submission" date="2019-11" db="UniProtKB">
        <authorList>
            <consortium name="WormBaseParasite"/>
        </authorList>
    </citation>
    <scope>IDENTIFICATION</scope>
</reference>
<feature type="region of interest" description="Disordered" evidence="1">
    <location>
        <begin position="219"/>
        <end position="239"/>
    </location>
</feature>
<name>A0A5K3FGQ4_MESCO</name>
<feature type="region of interest" description="Disordered" evidence="1">
    <location>
        <begin position="352"/>
        <end position="376"/>
    </location>
</feature>
<evidence type="ECO:0000256" key="1">
    <source>
        <dbReference type="SAM" id="MobiDB-lite"/>
    </source>
</evidence>
<protein>
    <submittedName>
        <fullName evidence="2">Mon2_C domain-containing protein</fullName>
    </submittedName>
</protein>
<evidence type="ECO:0000313" key="2">
    <source>
        <dbReference type="WBParaSite" id="MCU_008232-RB"/>
    </source>
</evidence>
<dbReference type="AlphaFoldDB" id="A0A5K3FGQ4"/>
<dbReference type="SUPFAM" id="SSF48371">
    <property type="entry name" value="ARM repeat"/>
    <property type="match status" value="1"/>
</dbReference>
<sequence>MDIPDLEKCMECAAKISTSVEEYEFLINLSKCLNKKSGESPDSAEVNLLKDQDLLVIEALAKEQKIILSSQATLDWFVFYLFCRRYDHNSAHPPKTSPSVATINFNKPWRSISTEEEKTFSVRIGSTAESIISWLLTRPITEQTLRTYSSAIQIAQGTPAPRKPLISQALRWLARRLKESDLDFSAGSPLARGRVGSLDGISLAGDLQPINEDECDEKRSTETTVASENGVAGTRSNDDTPLDRLEAAIEELILVCISDPSEEIRQLAHKRLQTYFKGLPLQLGAFFCYRWTEIYRQTPPIYWTRQEGLLKLIQLFVDDLRAHSNETAQEEKPNSQLFKQRLSMAFSTALNKRPSAEDVSRTNENPNAPLTPAEEENLKRALLPKVRSLTLSMLSNHRIPIRQIAVSIYSTCVSFMHPENQAKILENAVRTLDGDISSRMEEIVNNSANMQPKLSQYLLESLTAVGAKITTISAKANCQVNWLHVVTLCETLLSHPSPRVRDASTDFLVAILLRHKNSPVMARAIVTVVAQAWSSRQDLLFKPLKHLPKLPELSPDYEDAAKECKSAWRSGHLLAFLKICGSLLNEYHQKPSTSLRPRKSIFQPLLDPFVNASGRKFSIAGQKQLNGLLSLGGSRSADLNDSTALITRIKHLEATELQQVVWNVKSATFLAESKHRNSRTKSSPGVLLGALSELGLRGGPTASKSFSSTACFPNSACNSGYGFRTCLTIALHAAVECTCDPSSEIRHLAVQTLSQVGQVIGLFDHTLLVNIMITHMSFEPTLLTFGCLEILLNILTNLKTGKIEDSSQEDVSVKSAKPVNLLPGNLLQGLLNVERSRVWLRTCEHYISSRDVFDAVTLDAVQIVMCALTSVHQLGPLTVKLSRAKISTVSEEVDQGFEDASDFEVDGQLDLDADALVDAVGSLVSVIQRLTAIVKTAISPRGKSLPEIGWLSESPTRLRRRSDGSIYMAPVDEMSLEFTYLVLRRIEIPLQAYVCGSSQVLSCTPRHLLPINIEVVGVALSKLVTPLATFAFEMFMPELMKTRRESNVAFSTYTSTLKEKSMMSILNILGIISQCLPKTAVLDFNTDQVLDSSGHSSNFSSTSSAMSRNLCSTMTSKLEVQIMATAQMQATCDKFTEVVTDIFNFAVSTRFFRRIARHDLLVKLTRRRI</sequence>
<dbReference type="InterPro" id="IPR016024">
    <property type="entry name" value="ARM-type_fold"/>
</dbReference>
<proteinExistence type="predicted"/>